<dbReference type="EMBL" id="JAMQCR010000001">
    <property type="protein sequence ID" value="MCM2532030.1"/>
    <property type="molecule type" value="Genomic_DNA"/>
</dbReference>
<evidence type="ECO:0000313" key="2">
    <source>
        <dbReference type="Proteomes" id="UP001523262"/>
    </source>
</evidence>
<protein>
    <submittedName>
        <fullName evidence="1">Cold-shock protein</fullName>
    </submittedName>
</protein>
<evidence type="ECO:0000313" key="1">
    <source>
        <dbReference type="EMBL" id="MCM2532030.1"/>
    </source>
</evidence>
<gene>
    <name evidence="1" type="ORF">NDK43_06035</name>
</gene>
<dbReference type="Pfam" id="PF14169">
    <property type="entry name" value="YdjO"/>
    <property type="match status" value="1"/>
</dbReference>
<organism evidence="1 2">
    <name type="scientific">Neobacillus pocheonensis</name>
    <dbReference type="NCBI Taxonomy" id="363869"/>
    <lineage>
        <taxon>Bacteria</taxon>
        <taxon>Bacillati</taxon>
        <taxon>Bacillota</taxon>
        <taxon>Bacilli</taxon>
        <taxon>Bacillales</taxon>
        <taxon>Bacillaceae</taxon>
        <taxon>Neobacillus</taxon>
    </lineage>
</organism>
<reference evidence="1 2" key="1">
    <citation type="submission" date="2022-06" db="EMBL/GenBank/DDBJ databases">
        <authorList>
            <person name="Jeon C.O."/>
        </authorList>
    </citation>
    <scope>NUCLEOTIDE SEQUENCE [LARGE SCALE GENOMIC DNA]</scope>
    <source>
        <strain evidence="1 2">KCTC 13943</strain>
    </source>
</reference>
<dbReference type="InterPro" id="IPR025916">
    <property type="entry name" value="YdjO"/>
</dbReference>
<keyword evidence="2" id="KW-1185">Reference proteome</keyword>
<name>A0ABT0W982_9BACI</name>
<comment type="caution">
    <text evidence="1">The sequence shown here is derived from an EMBL/GenBank/DDBJ whole genome shotgun (WGS) entry which is preliminary data.</text>
</comment>
<sequence length="76" mass="8888">MFWCILVLIKKEAVPIFYGKRAKEEEIEIILVDTEIYSCTDDSCIGWMRKDFAADDLLCPMCGNEMVHQMRELPKI</sequence>
<accession>A0ABT0W982</accession>
<dbReference type="Proteomes" id="UP001523262">
    <property type="component" value="Unassembled WGS sequence"/>
</dbReference>
<proteinExistence type="predicted"/>